<reference evidence="3 4" key="1">
    <citation type="journal article" date="2015" name="Genome Announc.">
        <title>Draft Genome Sequences of Marine Isolates of Thalassomonas viridans and Thalassomonas actiniarum.</title>
        <authorList>
            <person name="Olonade I."/>
            <person name="van Zyl L.J."/>
            <person name="Trindade M."/>
        </authorList>
    </citation>
    <scope>NUCLEOTIDE SEQUENCE [LARGE SCALE GENOMIC DNA]</scope>
    <source>
        <strain evidence="3 4">XOM25</strain>
    </source>
</reference>
<feature type="transmembrane region" description="Helical" evidence="1">
    <location>
        <begin position="9"/>
        <end position="27"/>
    </location>
</feature>
<dbReference type="InterPro" id="IPR037185">
    <property type="entry name" value="EmrE-like"/>
</dbReference>
<feature type="domain" description="EamA" evidence="2">
    <location>
        <begin position="10"/>
        <end position="141"/>
    </location>
</feature>
<sequence length="287" mass="30724">MKSLTTSKLVLLAIVAVSLMGLVPVLVKLTAANEVVIGIMRLFIAGGGIFLLMLFSNSTASLKRLSRRDLLWLVLLGLVFALHWYSYFYAIKTASPSLAAIGVSTFGIQLLFLNALIFKEKIKKLDLLAIAIAFAGVVLASSGIGAYAGMGLGFAASIFSGLLYALLAVINRKSHHLSTQQKALGQFGFALLCFSIFIPQGNFQLGMGDWGILLVLGVVCTLAAHTFWIKASAELPGNFTAILYYFYLPVAIGLSAVFANDALSWQKVSGAGLIIFANIMVLLAHKK</sequence>
<feature type="transmembrane region" description="Helical" evidence="1">
    <location>
        <begin position="182"/>
        <end position="198"/>
    </location>
</feature>
<reference evidence="3 4" key="2">
    <citation type="journal article" date="2022" name="Mar. Drugs">
        <title>Bioassay-Guided Fractionation Leads to the Detection of Cholic Acid Generated by the Rare Thalassomonas sp.</title>
        <authorList>
            <person name="Pheiffer F."/>
            <person name="Schneider Y.K."/>
            <person name="Hansen E.H."/>
            <person name="Andersen J.H."/>
            <person name="Isaksson J."/>
            <person name="Busche T."/>
            <person name="R C."/>
            <person name="Kalinowski J."/>
            <person name="Zyl L.V."/>
            <person name="Trindade M."/>
        </authorList>
    </citation>
    <scope>NUCLEOTIDE SEQUENCE [LARGE SCALE GENOMIC DNA]</scope>
    <source>
        <strain evidence="3 4">XOM25</strain>
    </source>
</reference>
<dbReference type="Pfam" id="PF00892">
    <property type="entry name" value="EamA"/>
    <property type="match status" value="2"/>
</dbReference>
<dbReference type="EMBL" id="CP059733">
    <property type="protein sequence ID" value="WDE03761.1"/>
    <property type="molecule type" value="Genomic_DNA"/>
</dbReference>
<feature type="transmembrane region" description="Helical" evidence="1">
    <location>
        <begin position="97"/>
        <end position="118"/>
    </location>
</feature>
<evidence type="ECO:0000313" key="3">
    <source>
        <dbReference type="EMBL" id="WDE03761.1"/>
    </source>
</evidence>
<feature type="transmembrane region" description="Helical" evidence="1">
    <location>
        <begin position="265"/>
        <end position="284"/>
    </location>
</feature>
<keyword evidence="1" id="KW-0812">Transmembrane</keyword>
<dbReference type="InterPro" id="IPR000620">
    <property type="entry name" value="EamA_dom"/>
</dbReference>
<organism evidence="3 4">
    <name type="scientific">Thalassomonas viridans</name>
    <dbReference type="NCBI Taxonomy" id="137584"/>
    <lineage>
        <taxon>Bacteria</taxon>
        <taxon>Pseudomonadati</taxon>
        <taxon>Pseudomonadota</taxon>
        <taxon>Gammaproteobacteria</taxon>
        <taxon>Alteromonadales</taxon>
        <taxon>Colwelliaceae</taxon>
        <taxon>Thalassomonas</taxon>
    </lineage>
</organism>
<keyword evidence="1" id="KW-1133">Transmembrane helix</keyword>
<evidence type="ECO:0000313" key="4">
    <source>
        <dbReference type="Proteomes" id="UP000032352"/>
    </source>
</evidence>
<feature type="transmembrane region" description="Helical" evidence="1">
    <location>
        <begin position="70"/>
        <end position="91"/>
    </location>
</feature>
<protein>
    <submittedName>
        <fullName evidence="3">DMT family transporter</fullName>
    </submittedName>
</protein>
<feature type="transmembrane region" description="Helical" evidence="1">
    <location>
        <begin position="150"/>
        <end position="170"/>
    </location>
</feature>
<keyword evidence="4" id="KW-1185">Reference proteome</keyword>
<feature type="domain" description="EamA" evidence="2">
    <location>
        <begin position="154"/>
        <end position="282"/>
    </location>
</feature>
<dbReference type="AlphaFoldDB" id="A0AAE9YYX8"/>
<evidence type="ECO:0000256" key="1">
    <source>
        <dbReference type="SAM" id="Phobius"/>
    </source>
</evidence>
<dbReference type="KEGG" id="tvd:SG34_020605"/>
<dbReference type="PANTHER" id="PTHR22911">
    <property type="entry name" value="ACYL-MALONYL CONDENSING ENZYME-RELATED"/>
    <property type="match status" value="1"/>
</dbReference>
<feature type="transmembrane region" description="Helical" evidence="1">
    <location>
        <begin position="210"/>
        <end position="229"/>
    </location>
</feature>
<dbReference type="SUPFAM" id="SSF103481">
    <property type="entry name" value="Multidrug resistance efflux transporter EmrE"/>
    <property type="match status" value="2"/>
</dbReference>
<accession>A0AAE9YYX8</accession>
<dbReference type="RefSeq" id="WP_044837038.1">
    <property type="nucleotide sequence ID" value="NZ_CP059733.1"/>
</dbReference>
<evidence type="ECO:0000259" key="2">
    <source>
        <dbReference type="Pfam" id="PF00892"/>
    </source>
</evidence>
<name>A0AAE9YYX8_9GAMM</name>
<feature type="transmembrane region" description="Helical" evidence="1">
    <location>
        <begin position="125"/>
        <end position="144"/>
    </location>
</feature>
<dbReference type="Proteomes" id="UP000032352">
    <property type="component" value="Chromosome"/>
</dbReference>
<feature type="transmembrane region" description="Helical" evidence="1">
    <location>
        <begin position="39"/>
        <end position="58"/>
    </location>
</feature>
<proteinExistence type="predicted"/>
<keyword evidence="1" id="KW-0472">Membrane</keyword>
<dbReference type="GO" id="GO:0016020">
    <property type="term" value="C:membrane"/>
    <property type="evidence" value="ECO:0007669"/>
    <property type="project" value="InterPro"/>
</dbReference>
<feature type="transmembrane region" description="Helical" evidence="1">
    <location>
        <begin position="241"/>
        <end position="259"/>
    </location>
</feature>
<gene>
    <name evidence="3" type="ORF">SG34_020605</name>
</gene>